<evidence type="ECO:0000259" key="9">
    <source>
        <dbReference type="Pfam" id="PF08439"/>
    </source>
</evidence>
<evidence type="ECO:0000313" key="11">
    <source>
        <dbReference type="Proteomes" id="UP001606099"/>
    </source>
</evidence>
<comment type="similarity">
    <text evidence="6">Belongs to the peptidase M3B family.</text>
</comment>
<dbReference type="Proteomes" id="UP001606099">
    <property type="component" value="Unassembled WGS sequence"/>
</dbReference>
<organism evidence="10 11">
    <name type="scientific">Roseateles rivi</name>
    <dbReference type="NCBI Taxonomy" id="3299028"/>
    <lineage>
        <taxon>Bacteria</taxon>
        <taxon>Pseudomonadati</taxon>
        <taxon>Pseudomonadota</taxon>
        <taxon>Betaproteobacteria</taxon>
        <taxon>Burkholderiales</taxon>
        <taxon>Sphaerotilaceae</taxon>
        <taxon>Roseateles</taxon>
    </lineage>
</organism>
<comment type="function">
    <text evidence="6">Has oligopeptidase activity and degrades a variety of small bioactive peptides.</text>
</comment>
<evidence type="ECO:0000256" key="2">
    <source>
        <dbReference type="ARBA" id="ARBA00022723"/>
    </source>
</evidence>
<dbReference type="NCBIfam" id="TIGR00181">
    <property type="entry name" value="pepF"/>
    <property type="match status" value="1"/>
</dbReference>
<evidence type="ECO:0000256" key="4">
    <source>
        <dbReference type="ARBA" id="ARBA00022833"/>
    </source>
</evidence>
<dbReference type="Gene3D" id="1.20.140.70">
    <property type="entry name" value="Oligopeptidase f, N-terminal domain"/>
    <property type="match status" value="1"/>
</dbReference>
<keyword evidence="3 6" id="KW-0378">Hydrolase</keyword>
<dbReference type="InterPro" id="IPR042088">
    <property type="entry name" value="OligoPept_F_C"/>
</dbReference>
<dbReference type="CDD" id="cd09608">
    <property type="entry name" value="M3B_PepF"/>
    <property type="match status" value="1"/>
</dbReference>
<dbReference type="Gene3D" id="1.10.1370.20">
    <property type="entry name" value="Oligoendopeptidase f, C-terminal domain"/>
    <property type="match status" value="1"/>
</dbReference>
<dbReference type="SUPFAM" id="SSF55486">
    <property type="entry name" value="Metalloproteases ('zincins'), catalytic domain"/>
    <property type="match status" value="1"/>
</dbReference>
<evidence type="ECO:0000256" key="6">
    <source>
        <dbReference type="RuleBase" id="RU368091"/>
    </source>
</evidence>
<dbReference type="PANTHER" id="PTHR11804:SF84">
    <property type="entry name" value="SACCHAROLYSIN"/>
    <property type="match status" value="1"/>
</dbReference>
<gene>
    <name evidence="10" type="primary">pepF</name>
    <name evidence="10" type="ORF">ACG0Z6_05090</name>
</gene>
<proteinExistence type="inferred from homology"/>
<evidence type="ECO:0000256" key="7">
    <source>
        <dbReference type="SAM" id="SignalP"/>
    </source>
</evidence>
<evidence type="ECO:0000256" key="3">
    <source>
        <dbReference type="ARBA" id="ARBA00022801"/>
    </source>
</evidence>
<comment type="caution">
    <text evidence="10">The sequence shown here is derived from an EMBL/GenBank/DDBJ whole genome shotgun (WGS) entry which is preliminary data.</text>
</comment>
<dbReference type="Pfam" id="PF08439">
    <property type="entry name" value="Peptidase_M3_N"/>
    <property type="match status" value="1"/>
</dbReference>
<keyword evidence="7" id="KW-0732">Signal</keyword>
<dbReference type="EC" id="3.4.24.-" evidence="6"/>
<keyword evidence="2 6" id="KW-0479">Metal-binding</keyword>
<dbReference type="InterPro" id="IPR001567">
    <property type="entry name" value="Pept_M3A_M3B_dom"/>
</dbReference>
<protein>
    <recommendedName>
        <fullName evidence="6">Oligopeptidase F</fullName>
        <ecNumber evidence="6">3.4.24.-</ecNumber>
    </recommendedName>
</protein>
<sequence length="629" mass="68881">MKRSLLTLAALCALASAPAAPAAAPASTPAATSANALQASVWNLQSLYASEAQWEAERQALSAELPKLKALQGTLGQSAATLRAGLDQISAFNRRLMRLAVYASLKADENTQLTEHQARNQLATTLANQAGEATAWVSADVVKLGQTQVEAFIAAEPGLARHAQTLRTLVRRAAHTLSSSEEGLMASAAEPLQQPSEIYNLLSNADLPWPKLTVRGKTVVLDQEQYVALRADPDPKVREQVFKTFWPVYKAYERTIGAIYTAHLKGTAFEARARKYPNSLSMALAGDNIPESVYRTLVQEARAALPVLHRYLKLRTQMLGLKQAGYQDMYVALAKSDKRYTQPEGEALTLAALQPLGSDYTTTLKKAFGEGWMHAVPQRGKRSGAYMNGAAYDVHPFLLMSYNGDLSSVSTLAHEWGHAMHTVYANSQPFENANYATFTAEIPSTANELLLADYMLAQAKTRDEKIFALSQQLENLRGTFFRQAMFAEFELAAHEAVGKGEAVNGEKLSSIYLDLLRHYHGHAQGVVHIDALYGVEWAYIPHFYGNFYVYQYATSISAAAYFAEGIGKGDSATRERFFTLLKAGGSADPYVLTRNAGVDLAQPEPYRALVRRMEHGVQQLEALLGSKAH</sequence>
<dbReference type="InterPro" id="IPR045090">
    <property type="entry name" value="Pept_M3A_M3B"/>
</dbReference>
<evidence type="ECO:0000256" key="1">
    <source>
        <dbReference type="ARBA" id="ARBA00022670"/>
    </source>
</evidence>
<feature type="signal peptide" evidence="7">
    <location>
        <begin position="1"/>
        <end position="22"/>
    </location>
</feature>
<feature type="chain" id="PRO_5047306636" description="Oligopeptidase F" evidence="7">
    <location>
        <begin position="23"/>
        <end position="629"/>
    </location>
</feature>
<comment type="cofactor">
    <cofactor evidence="6">
        <name>Zn(2+)</name>
        <dbReference type="ChEBI" id="CHEBI:29105"/>
    </cofactor>
    <text evidence="6">Binds 1 zinc ion.</text>
</comment>
<dbReference type="Pfam" id="PF01432">
    <property type="entry name" value="Peptidase_M3"/>
    <property type="match status" value="1"/>
</dbReference>
<name>A0ABW7FTG3_9BURK</name>
<feature type="domain" description="Peptidase M3A/M3B catalytic" evidence="8">
    <location>
        <begin position="229"/>
        <end position="607"/>
    </location>
</feature>
<evidence type="ECO:0000256" key="5">
    <source>
        <dbReference type="ARBA" id="ARBA00023049"/>
    </source>
</evidence>
<feature type="domain" description="Oligopeptidase F N-terminal" evidence="9">
    <location>
        <begin position="143"/>
        <end position="207"/>
    </location>
</feature>
<keyword evidence="1 6" id="KW-0645">Protease</keyword>
<evidence type="ECO:0000259" key="8">
    <source>
        <dbReference type="Pfam" id="PF01432"/>
    </source>
</evidence>
<dbReference type="PANTHER" id="PTHR11804">
    <property type="entry name" value="PROTEASE M3 THIMET OLIGOPEPTIDASE-RELATED"/>
    <property type="match status" value="1"/>
</dbReference>
<dbReference type="RefSeq" id="WP_394459109.1">
    <property type="nucleotide sequence ID" value="NZ_JBIGHZ010000002.1"/>
</dbReference>
<dbReference type="EMBL" id="JBIGHZ010000002">
    <property type="protein sequence ID" value="MFG6447615.1"/>
    <property type="molecule type" value="Genomic_DNA"/>
</dbReference>
<dbReference type="InterPro" id="IPR013647">
    <property type="entry name" value="OligopepF_N_dom"/>
</dbReference>
<reference evidence="10 11" key="1">
    <citation type="submission" date="2024-08" db="EMBL/GenBank/DDBJ databases">
        <authorList>
            <person name="Lu H."/>
        </authorList>
    </citation>
    <scope>NUCLEOTIDE SEQUENCE [LARGE SCALE GENOMIC DNA]</scope>
    <source>
        <strain evidence="10 11">BYS180W</strain>
    </source>
</reference>
<dbReference type="InterPro" id="IPR004438">
    <property type="entry name" value="Peptidase_M3B"/>
</dbReference>
<keyword evidence="5 6" id="KW-0482">Metalloprotease</keyword>
<keyword evidence="11" id="KW-1185">Reference proteome</keyword>
<keyword evidence="4 6" id="KW-0862">Zinc</keyword>
<accession>A0ABW7FTG3</accession>
<evidence type="ECO:0000313" key="10">
    <source>
        <dbReference type="EMBL" id="MFG6447615.1"/>
    </source>
</evidence>